<accession>A0ABN8X3W1</accession>
<evidence type="ECO:0000313" key="2">
    <source>
        <dbReference type="Proteomes" id="UP001162030"/>
    </source>
</evidence>
<dbReference type="Proteomes" id="UP001162030">
    <property type="component" value="Chromosome"/>
</dbReference>
<protein>
    <recommendedName>
        <fullName evidence="3">PBP domain-containing protein</fullName>
    </recommendedName>
</protein>
<evidence type="ECO:0000313" key="1">
    <source>
        <dbReference type="EMBL" id="CAI8799450.1"/>
    </source>
</evidence>
<keyword evidence="2" id="KW-1185">Reference proteome</keyword>
<evidence type="ECO:0008006" key="3">
    <source>
        <dbReference type="Google" id="ProtNLM"/>
    </source>
</evidence>
<name>A0ABN8X3W1_9GAMM</name>
<reference evidence="1 2" key="1">
    <citation type="submission" date="2023-03" db="EMBL/GenBank/DDBJ databases">
        <authorList>
            <person name="Pearce D."/>
        </authorList>
    </citation>
    <scope>NUCLEOTIDE SEQUENCE [LARGE SCALE GENOMIC DNA]</scope>
    <source>
        <strain evidence="1">Msz</strain>
    </source>
</reference>
<dbReference type="Gene3D" id="3.40.190.10">
    <property type="entry name" value="Periplasmic binding protein-like II"/>
    <property type="match status" value="1"/>
</dbReference>
<sequence>MTSESTNGSHRLAWCWWAGFLVFLALTVACPTKSVMADEPVPRVYTYAGDGRADSLSADTLREIFFMRLTSWPDGTPIRVFVLPDKHPLHVRFAKEVLGVYPFQLRAAWDRLIFSGTGLVPHVVETVGEMRERVRATPGGIGYVDK</sequence>
<organism evidence="1 2">
    <name type="scientific">Methylocaldum szegediense</name>
    <dbReference type="NCBI Taxonomy" id="73780"/>
    <lineage>
        <taxon>Bacteria</taxon>
        <taxon>Pseudomonadati</taxon>
        <taxon>Pseudomonadota</taxon>
        <taxon>Gammaproteobacteria</taxon>
        <taxon>Methylococcales</taxon>
        <taxon>Methylococcaceae</taxon>
        <taxon>Methylocaldum</taxon>
    </lineage>
</organism>
<gene>
    <name evidence="1" type="ORF">MSZNOR_1561</name>
</gene>
<dbReference type="SUPFAM" id="SSF53850">
    <property type="entry name" value="Periplasmic binding protein-like II"/>
    <property type="match status" value="1"/>
</dbReference>
<dbReference type="EMBL" id="OX458333">
    <property type="protein sequence ID" value="CAI8799450.1"/>
    <property type="molecule type" value="Genomic_DNA"/>
</dbReference>
<proteinExistence type="predicted"/>